<comment type="subcellular location">
    <subcellularLocation>
        <location evidence="2">Cell membrane</location>
        <topology evidence="2">Multi-pass membrane protein</topology>
    </subcellularLocation>
</comment>
<dbReference type="CDD" id="cd16936">
    <property type="entry name" value="HATPase_RsbW-like"/>
    <property type="match status" value="1"/>
</dbReference>
<dbReference type="InterPro" id="IPR001610">
    <property type="entry name" value="PAC"/>
</dbReference>
<evidence type="ECO:0000256" key="9">
    <source>
        <dbReference type="ARBA" id="ARBA00022692"/>
    </source>
</evidence>
<evidence type="ECO:0000256" key="13">
    <source>
        <dbReference type="ARBA" id="ARBA00022840"/>
    </source>
</evidence>
<evidence type="ECO:0000256" key="11">
    <source>
        <dbReference type="ARBA" id="ARBA00022741"/>
    </source>
</evidence>
<dbReference type="InterPro" id="IPR036890">
    <property type="entry name" value="HATPase_C_sf"/>
</dbReference>
<dbReference type="Pfam" id="PF08448">
    <property type="entry name" value="PAS_4"/>
    <property type="match status" value="1"/>
</dbReference>
<dbReference type="InterPro" id="IPR013656">
    <property type="entry name" value="PAS_4"/>
</dbReference>
<evidence type="ECO:0000256" key="17">
    <source>
        <dbReference type="ARBA" id="ARBA00023170"/>
    </source>
</evidence>
<dbReference type="EC" id="2.7.13.3" evidence="3"/>
<keyword evidence="21" id="KW-1185">Reference proteome</keyword>
<proteinExistence type="predicted"/>
<dbReference type="PROSITE" id="PS50113">
    <property type="entry name" value="PAC"/>
    <property type="match status" value="1"/>
</dbReference>
<dbReference type="GO" id="GO:0005886">
    <property type="term" value="C:plasma membrane"/>
    <property type="evidence" value="ECO:0007669"/>
    <property type="project" value="UniProtKB-SubCell"/>
</dbReference>
<evidence type="ECO:0000256" key="10">
    <source>
        <dbReference type="ARBA" id="ARBA00022737"/>
    </source>
</evidence>
<keyword evidence="5" id="KW-0600">Photoreceptor protein</keyword>
<keyword evidence="4" id="KW-1003">Cell membrane</keyword>
<dbReference type="Pfam" id="PF05231">
    <property type="entry name" value="MASE1"/>
    <property type="match status" value="1"/>
</dbReference>
<evidence type="ECO:0000256" key="1">
    <source>
        <dbReference type="ARBA" id="ARBA00000085"/>
    </source>
</evidence>
<gene>
    <name evidence="20" type="ORF">FRF71_01970</name>
</gene>
<keyword evidence="10" id="KW-0677">Repeat</keyword>
<evidence type="ECO:0000313" key="21">
    <source>
        <dbReference type="Proteomes" id="UP000321172"/>
    </source>
</evidence>
<dbReference type="InterPro" id="IPR000700">
    <property type="entry name" value="PAS-assoc_C"/>
</dbReference>
<feature type="transmembrane region" description="Helical" evidence="18">
    <location>
        <begin position="53"/>
        <end position="73"/>
    </location>
</feature>
<sequence>MSMPPNGVRNWKFADNPVVTFLALFLTYVALACLGLQWSTIFGAASPVWPASGVAVAGLLLGGLRLWPAIFLGRLAAGWLAGSQLPLWVELALALANTVAVVVPLLLVRRRGGIDCTLPDLPELLRYFVWGGLAGALVAATLGTAIMASVTGYPFAIMVQVFSNWVVAYFVGAILIGPLVLSWSRPAPRLSALGWLHFATVMLVTTAFACLFLLPPDQAFLRTWHVFPVLVWAALAFELRGASLAVTILATLAVWATDHGLGPMTALAYTGGPQVSLVQQFIAVTAVTILVLAVVANERRAKNALAEQGRLLRQAEEVARARAEELQVLLDAVPAAIWVARDSACTQITGNRFAAELLQLPDVTDNMSKSSDDNPAVAHFKVLDSTGHELAPSELPVQRAARGELVRDFEERIAFANGTLRDLLGNATPLYAPDGTLRGAVAAFIDITERKAAQSREHLLSREVDHRAKNIMAVIQAIVQLTEASDIIAFRKAISGRIGSLARTHTLLAQNRWDGAELRDLIEEELSPYIPRQGAQAERVTINGPKVRLRPLTAQSIALIVHELITNALKHGALSVSGGSVAVSWQAGTPGPDQRLTLQWRESGGPPVSPPTTPGFGLALIETTARDQLYGTITQTWEPEGLTAAFTVPVGDLFRQN</sequence>
<feature type="transmembrane region" description="Helical" evidence="18">
    <location>
        <begin position="277"/>
        <end position="296"/>
    </location>
</feature>
<accession>A0A5B8S1I7</accession>
<keyword evidence="12" id="KW-0418">Kinase</keyword>
<evidence type="ECO:0000256" key="16">
    <source>
        <dbReference type="ARBA" id="ARBA00023136"/>
    </source>
</evidence>
<dbReference type="Proteomes" id="UP000321172">
    <property type="component" value="Chromosome"/>
</dbReference>
<keyword evidence="8" id="KW-0808">Transferase</keyword>
<evidence type="ECO:0000259" key="19">
    <source>
        <dbReference type="PROSITE" id="PS50113"/>
    </source>
</evidence>
<dbReference type="OrthoDB" id="9760752at2"/>
<dbReference type="PANTHER" id="PTHR41523">
    <property type="entry name" value="TWO-COMPONENT SYSTEM SENSOR PROTEIN"/>
    <property type="match status" value="1"/>
</dbReference>
<feature type="transmembrane region" description="Helical" evidence="18">
    <location>
        <begin position="85"/>
        <end position="107"/>
    </location>
</feature>
<keyword evidence="6" id="KW-0597">Phosphoprotein</keyword>
<evidence type="ECO:0000256" key="6">
    <source>
        <dbReference type="ARBA" id="ARBA00022553"/>
    </source>
</evidence>
<dbReference type="Pfam" id="PF07536">
    <property type="entry name" value="HWE_HK"/>
    <property type="match status" value="1"/>
</dbReference>
<dbReference type="Gene3D" id="3.30.450.20">
    <property type="entry name" value="PAS domain"/>
    <property type="match status" value="1"/>
</dbReference>
<evidence type="ECO:0000313" key="20">
    <source>
        <dbReference type="EMBL" id="QEA14998.1"/>
    </source>
</evidence>
<evidence type="ECO:0000256" key="18">
    <source>
        <dbReference type="SAM" id="Phobius"/>
    </source>
</evidence>
<evidence type="ECO:0000256" key="2">
    <source>
        <dbReference type="ARBA" id="ARBA00004651"/>
    </source>
</evidence>
<dbReference type="Gene3D" id="3.30.565.10">
    <property type="entry name" value="Histidine kinase-like ATPase, C-terminal domain"/>
    <property type="match status" value="1"/>
</dbReference>
<evidence type="ECO:0000256" key="15">
    <source>
        <dbReference type="ARBA" id="ARBA00022991"/>
    </source>
</evidence>
<keyword evidence="9 18" id="KW-0812">Transmembrane</keyword>
<keyword evidence="15" id="KW-0157">Chromophore</keyword>
<dbReference type="SUPFAM" id="SSF55785">
    <property type="entry name" value="PYP-like sensor domain (PAS domain)"/>
    <property type="match status" value="1"/>
</dbReference>
<evidence type="ECO:0000256" key="3">
    <source>
        <dbReference type="ARBA" id="ARBA00012438"/>
    </source>
</evidence>
<protein>
    <recommendedName>
        <fullName evidence="3">histidine kinase</fullName>
        <ecNumber evidence="3">2.7.13.3</ecNumber>
    </recommendedName>
</protein>
<dbReference type="InterPro" id="IPR007895">
    <property type="entry name" value="MASE1"/>
</dbReference>
<feature type="transmembrane region" description="Helical" evidence="18">
    <location>
        <begin position="162"/>
        <end position="183"/>
    </location>
</feature>
<feature type="transmembrane region" description="Helical" evidence="18">
    <location>
        <begin position="127"/>
        <end position="150"/>
    </location>
</feature>
<dbReference type="EMBL" id="CP042345">
    <property type="protein sequence ID" value="QEA14998.1"/>
    <property type="molecule type" value="Genomic_DNA"/>
</dbReference>
<keyword evidence="17" id="KW-0675">Receptor</keyword>
<evidence type="ECO:0000256" key="5">
    <source>
        <dbReference type="ARBA" id="ARBA00022543"/>
    </source>
</evidence>
<evidence type="ECO:0000256" key="4">
    <source>
        <dbReference type="ARBA" id="ARBA00022475"/>
    </source>
</evidence>
<dbReference type="GO" id="GO:0004673">
    <property type="term" value="F:protein histidine kinase activity"/>
    <property type="evidence" value="ECO:0007669"/>
    <property type="project" value="UniProtKB-EC"/>
</dbReference>
<dbReference type="SUPFAM" id="SSF55874">
    <property type="entry name" value="ATPase domain of HSP90 chaperone/DNA topoisomerase II/histidine kinase"/>
    <property type="match status" value="1"/>
</dbReference>
<keyword evidence="11" id="KW-0547">Nucleotide-binding</keyword>
<dbReference type="GO" id="GO:0005524">
    <property type="term" value="F:ATP binding"/>
    <property type="evidence" value="ECO:0007669"/>
    <property type="project" value="UniProtKB-KW"/>
</dbReference>
<feature type="transmembrane region" description="Helical" evidence="18">
    <location>
        <begin position="226"/>
        <end position="257"/>
    </location>
</feature>
<dbReference type="SMART" id="SM00911">
    <property type="entry name" value="HWE_HK"/>
    <property type="match status" value="1"/>
</dbReference>
<dbReference type="PANTHER" id="PTHR41523:SF8">
    <property type="entry name" value="ETHYLENE RESPONSE SENSOR PROTEIN"/>
    <property type="match status" value="1"/>
</dbReference>
<dbReference type="SMART" id="SM00086">
    <property type="entry name" value="PAC"/>
    <property type="match status" value="1"/>
</dbReference>
<keyword evidence="16 18" id="KW-0472">Membrane</keyword>
<keyword evidence="13" id="KW-0067">ATP-binding</keyword>
<reference evidence="20 21" key="1">
    <citation type="journal article" date="2013" name="J. Microbiol. Biotechnol.">
        <title>Novosphingobium ginsenosidimutans sp. nov., with the ability to convert ginsenoside.</title>
        <authorList>
            <person name="Kim J.K."/>
            <person name="He D."/>
            <person name="Liu Q.M."/>
            <person name="Park H.Y."/>
            <person name="Jung M.S."/>
            <person name="Yoon M.H."/>
            <person name="Kim S.C."/>
            <person name="Im W.T."/>
        </authorList>
    </citation>
    <scope>NUCLEOTIDE SEQUENCE [LARGE SCALE GENOMIC DNA]</scope>
    <source>
        <strain evidence="20 21">FW-6</strain>
    </source>
</reference>
<organism evidence="20 21">
    <name type="scientific">Novosphingobium ginsenosidimutans</name>
    <dbReference type="NCBI Taxonomy" id="1176536"/>
    <lineage>
        <taxon>Bacteria</taxon>
        <taxon>Pseudomonadati</taxon>
        <taxon>Pseudomonadota</taxon>
        <taxon>Alphaproteobacteria</taxon>
        <taxon>Sphingomonadales</taxon>
        <taxon>Sphingomonadaceae</taxon>
        <taxon>Novosphingobium</taxon>
    </lineage>
</organism>
<dbReference type="KEGG" id="ngf:FRF71_01970"/>
<dbReference type="InterPro" id="IPR011102">
    <property type="entry name" value="Sig_transdc_His_kinase_HWE"/>
</dbReference>
<keyword evidence="7" id="KW-0716">Sensory transduction</keyword>
<feature type="domain" description="PAC" evidence="19">
    <location>
        <begin position="407"/>
        <end position="459"/>
    </location>
</feature>
<dbReference type="AlphaFoldDB" id="A0A5B8S1I7"/>
<evidence type="ECO:0000256" key="7">
    <source>
        <dbReference type="ARBA" id="ARBA00022606"/>
    </source>
</evidence>
<dbReference type="InterPro" id="IPR035965">
    <property type="entry name" value="PAS-like_dom_sf"/>
</dbReference>
<evidence type="ECO:0000256" key="14">
    <source>
        <dbReference type="ARBA" id="ARBA00022989"/>
    </source>
</evidence>
<comment type="catalytic activity">
    <reaction evidence="1">
        <text>ATP + protein L-histidine = ADP + protein N-phospho-L-histidine.</text>
        <dbReference type="EC" id="2.7.13.3"/>
    </reaction>
</comment>
<name>A0A5B8S1I7_9SPHN</name>
<dbReference type="GO" id="GO:0009881">
    <property type="term" value="F:photoreceptor activity"/>
    <property type="evidence" value="ECO:0007669"/>
    <property type="project" value="UniProtKB-KW"/>
</dbReference>
<feature type="transmembrane region" description="Helical" evidence="18">
    <location>
        <begin position="195"/>
        <end position="214"/>
    </location>
</feature>
<evidence type="ECO:0000256" key="12">
    <source>
        <dbReference type="ARBA" id="ARBA00022777"/>
    </source>
</evidence>
<evidence type="ECO:0000256" key="8">
    <source>
        <dbReference type="ARBA" id="ARBA00022679"/>
    </source>
</evidence>
<keyword evidence="14 18" id="KW-1133">Transmembrane helix</keyword>